<reference evidence="2 3" key="1">
    <citation type="submission" date="2024-06" db="EMBL/GenBank/DDBJ databases">
        <title>Chitinophaga defluvii sp. nov., isolated from municipal sewage.</title>
        <authorList>
            <person name="Zhang L."/>
        </authorList>
    </citation>
    <scope>NUCLEOTIDE SEQUENCE [LARGE SCALE GENOMIC DNA]</scope>
    <source>
        <strain evidence="2 3">H8</strain>
    </source>
</reference>
<dbReference type="Gene3D" id="3.40.50.300">
    <property type="entry name" value="P-loop containing nucleotide triphosphate hydrolases"/>
    <property type="match status" value="1"/>
</dbReference>
<comment type="caution">
    <text evidence="2">The sequence shown here is derived from an EMBL/GenBank/DDBJ whole genome shotgun (WGS) entry which is preliminary data.</text>
</comment>
<dbReference type="SUPFAM" id="SSF52540">
    <property type="entry name" value="P-loop containing nucleoside triphosphate hydrolases"/>
    <property type="match status" value="1"/>
</dbReference>
<name>A0ABV2T053_9BACT</name>
<organism evidence="2 3">
    <name type="scientific">Chitinophaga defluvii</name>
    <dbReference type="NCBI Taxonomy" id="3163343"/>
    <lineage>
        <taxon>Bacteria</taxon>
        <taxon>Pseudomonadati</taxon>
        <taxon>Bacteroidota</taxon>
        <taxon>Chitinophagia</taxon>
        <taxon>Chitinophagales</taxon>
        <taxon>Chitinophagaceae</taxon>
        <taxon>Chitinophaga</taxon>
    </lineage>
</organism>
<protein>
    <submittedName>
        <fullName evidence="2">AAA family ATPase</fullName>
    </submittedName>
</protein>
<evidence type="ECO:0000313" key="3">
    <source>
        <dbReference type="Proteomes" id="UP001549749"/>
    </source>
</evidence>
<evidence type="ECO:0000259" key="1">
    <source>
        <dbReference type="Pfam" id="PF13175"/>
    </source>
</evidence>
<dbReference type="Proteomes" id="UP001549749">
    <property type="component" value="Unassembled WGS sequence"/>
</dbReference>
<proteinExistence type="predicted"/>
<accession>A0ABV2T053</accession>
<dbReference type="RefSeq" id="WP_354659042.1">
    <property type="nucleotide sequence ID" value="NZ_JBEXAC010000001.1"/>
</dbReference>
<dbReference type="EMBL" id="JBEXAC010000001">
    <property type="protein sequence ID" value="MET6996396.1"/>
    <property type="molecule type" value="Genomic_DNA"/>
</dbReference>
<dbReference type="InterPro" id="IPR051396">
    <property type="entry name" value="Bact_Antivir_Def_Nuclease"/>
</dbReference>
<gene>
    <name evidence="2" type="ORF">ABR189_03420</name>
</gene>
<dbReference type="PANTHER" id="PTHR43581">
    <property type="entry name" value="ATP/GTP PHOSPHATASE"/>
    <property type="match status" value="1"/>
</dbReference>
<dbReference type="PANTHER" id="PTHR43581:SF2">
    <property type="entry name" value="EXCINUCLEASE ATPASE SUBUNIT"/>
    <property type="match status" value="1"/>
</dbReference>
<feature type="domain" description="Endonuclease GajA/Old nuclease/RecF-like AAA" evidence="1">
    <location>
        <begin position="7"/>
        <end position="366"/>
    </location>
</feature>
<dbReference type="InterPro" id="IPR027417">
    <property type="entry name" value="P-loop_NTPase"/>
</dbReference>
<keyword evidence="3" id="KW-1185">Reference proteome</keyword>
<dbReference type="InterPro" id="IPR041685">
    <property type="entry name" value="AAA_GajA/Old/RecF-like"/>
</dbReference>
<sequence length="436" mass="50170">MPILYFDNFRGFQSTFLSLKEVNFFIGENSTGKTSVLKLLTILSSPGFWYYQKFNNTEISLGSFSEIISSDTNKEFFQLGIFSEEINDNNIAIKLKFIDENNLPSLKEIRFRNDTIDLQASIDGRFLKYRYAIIADEKFKGLTVEQYFKSWIDNNELDNDLFYREEIQFTGIESILSTLQTIITRRIENEKSTKLSSSLVKITKPQFLNPIAYTAPVRAEPRKTYDDFTLSFSSRGEHIPYVLSEILVTGGPVEDILKKFGYDSGLFEDVKINLLNSSSDKGMSIEILIGIGGRFVNIANVGFGVSQILPILIEIIARPKETYFAIQQTEVHLHPRAQAALGDFLFKSNNRDHQKFIIETHSDYTIDRFRLRVNREYRENSSATIGDISQVVFFKRVGVNNTLDVIEIRSDGSYSEEQPKEFREFFIKEQLDLLTI</sequence>
<dbReference type="Pfam" id="PF13175">
    <property type="entry name" value="AAA_15"/>
    <property type="match status" value="1"/>
</dbReference>
<evidence type="ECO:0000313" key="2">
    <source>
        <dbReference type="EMBL" id="MET6996396.1"/>
    </source>
</evidence>